<dbReference type="OrthoDB" id="10067381at2759"/>
<comment type="similarity">
    <text evidence="1">Belongs to the UPF0696 family.</text>
</comment>
<dbReference type="InterPro" id="IPR023398">
    <property type="entry name" value="TIF_eIF4e-like"/>
</dbReference>
<dbReference type="HOGENOM" id="CLU_026043_0_0_1"/>
<evidence type="ECO:0000256" key="1">
    <source>
        <dbReference type="ARBA" id="ARBA00010568"/>
    </source>
</evidence>
<dbReference type="EMBL" id="GL732551">
    <property type="protein sequence ID" value="EFX79581.1"/>
    <property type="molecule type" value="Genomic_DNA"/>
</dbReference>
<reference evidence="2 3" key="1">
    <citation type="journal article" date="2011" name="Science">
        <title>The ecoresponsive genome of Daphnia pulex.</title>
        <authorList>
            <person name="Colbourne J.K."/>
            <person name="Pfrender M.E."/>
            <person name="Gilbert D."/>
            <person name="Thomas W.K."/>
            <person name="Tucker A."/>
            <person name="Oakley T.H."/>
            <person name="Tokishita S."/>
            <person name="Aerts A."/>
            <person name="Arnold G.J."/>
            <person name="Basu M.K."/>
            <person name="Bauer D.J."/>
            <person name="Caceres C.E."/>
            <person name="Carmel L."/>
            <person name="Casola C."/>
            <person name="Choi J.H."/>
            <person name="Detter J.C."/>
            <person name="Dong Q."/>
            <person name="Dusheyko S."/>
            <person name="Eads B.D."/>
            <person name="Frohlich T."/>
            <person name="Geiler-Samerotte K.A."/>
            <person name="Gerlach D."/>
            <person name="Hatcher P."/>
            <person name="Jogdeo S."/>
            <person name="Krijgsveld J."/>
            <person name="Kriventseva E.V."/>
            <person name="Kultz D."/>
            <person name="Laforsch C."/>
            <person name="Lindquist E."/>
            <person name="Lopez J."/>
            <person name="Manak J.R."/>
            <person name="Muller J."/>
            <person name="Pangilinan J."/>
            <person name="Patwardhan R.P."/>
            <person name="Pitluck S."/>
            <person name="Pritham E.J."/>
            <person name="Rechtsteiner A."/>
            <person name="Rho M."/>
            <person name="Rogozin I.B."/>
            <person name="Sakarya O."/>
            <person name="Salamov A."/>
            <person name="Schaack S."/>
            <person name="Shapiro H."/>
            <person name="Shiga Y."/>
            <person name="Skalitzky C."/>
            <person name="Smith Z."/>
            <person name="Souvorov A."/>
            <person name="Sung W."/>
            <person name="Tang Z."/>
            <person name="Tsuchiya D."/>
            <person name="Tu H."/>
            <person name="Vos H."/>
            <person name="Wang M."/>
            <person name="Wolf Y.I."/>
            <person name="Yamagata H."/>
            <person name="Yamada T."/>
            <person name="Ye Y."/>
            <person name="Shaw J.R."/>
            <person name="Andrews J."/>
            <person name="Crease T.J."/>
            <person name="Tang H."/>
            <person name="Lucas S.M."/>
            <person name="Robertson H.M."/>
            <person name="Bork P."/>
            <person name="Koonin E.V."/>
            <person name="Zdobnov E.M."/>
            <person name="Grigoriev I.V."/>
            <person name="Lynch M."/>
            <person name="Boore J.L."/>
        </authorList>
    </citation>
    <scope>NUCLEOTIDE SEQUENCE [LARGE SCALE GENOMIC DNA]</scope>
</reference>
<dbReference type="Pfam" id="PF08939">
    <property type="entry name" value="Bles03"/>
    <property type="match status" value="3"/>
</dbReference>
<sequence>MEQVHVPDCEKNPADCCCENVSWIWEKSPVQCEPVRRGKWIVYSDKEDVNEIWGKIKTLISENQLGNCAKVSTVDFLGTHLICVYTCDYQDVQDVFRVLVILRRSHQNHFVMRYQRKAYTNLGIKRKTNLYKSLPTPTFYDPTGRTEKIEMIRKSTLIVADLRKFARDTEATITFYDPPKKLNLFAGGRRQFGLLRINEKPHNPDCSKQPLNCKCEGIPWIHEKLPGAVQHVRSGKWMIFADKQNVIEIWEKVKMLLLAYQLGYFAKVQTESEASKHLICVYTQDFEDIPNVFRVLLTLRRNCLQNYNIYYKTCEASRKGVYATDEMANKCGFPSAPKLKSGQRVSMYYSPPISFVSNEKGNTEVIQLILNNIGPEYRIGLVAESRKDSGESEATETFYDPPQILNDTIQYANRQQLLLLPLLPCKYHYLIIKAWGCNSEEKFHKGICDRQPKTCQCVSWISASRNARINPIYTGKWMLFATKKQVNEIWEKLKILLAANRLGTRIKVSTAKFRGKYFVCVYTNDSENVQDVFRVLVTLRRNRLSLGYLNYKTHEATQQKLYTNAQVAHMNDCDSAKELEPGRRMSMYCSPPTGDDVTGANELIQLYLNNIGPVYRTGLVAELRKNSSDIDAELKFYNPPQMLDSTLNLKSSLLGPIPTV</sequence>
<dbReference type="PANTHER" id="PTHR31977">
    <property type="entry name" value="UPF0696 PROTEIN C11ORF68"/>
    <property type="match status" value="1"/>
</dbReference>
<gene>
    <name evidence="2" type="ORF">DAPPUDRAFT_244800</name>
</gene>
<name>E9GLW1_DAPPU</name>
<dbReference type="SUPFAM" id="SSF55418">
    <property type="entry name" value="eIF4e-like"/>
    <property type="match status" value="3"/>
</dbReference>
<evidence type="ECO:0000313" key="3">
    <source>
        <dbReference type="Proteomes" id="UP000000305"/>
    </source>
</evidence>
<dbReference type="PANTHER" id="PTHR31977:SF1">
    <property type="entry name" value="UPF0696 PROTEIN C11ORF68"/>
    <property type="match status" value="1"/>
</dbReference>
<proteinExistence type="inferred from homology"/>
<accession>E9GLW1</accession>
<dbReference type="InParanoid" id="E9GLW1"/>
<dbReference type="Gene3D" id="3.30.760.10">
    <property type="entry name" value="RNA Cap, Translation Initiation Factor Eif4e"/>
    <property type="match status" value="3"/>
</dbReference>
<keyword evidence="3" id="KW-1185">Reference proteome</keyword>
<evidence type="ECO:0000313" key="2">
    <source>
        <dbReference type="EMBL" id="EFX79581.1"/>
    </source>
</evidence>
<dbReference type="InterPro" id="IPR015034">
    <property type="entry name" value="Bles03"/>
</dbReference>
<dbReference type="AlphaFoldDB" id="E9GLW1"/>
<dbReference type="KEGG" id="dpx:DAPPUDRAFT_244800"/>
<dbReference type="Proteomes" id="UP000000305">
    <property type="component" value="Unassembled WGS sequence"/>
</dbReference>
<protein>
    <submittedName>
        <fullName evidence="2">Uncharacterized protein</fullName>
    </submittedName>
</protein>
<organism evidence="2 3">
    <name type="scientific">Daphnia pulex</name>
    <name type="common">Water flea</name>
    <dbReference type="NCBI Taxonomy" id="6669"/>
    <lineage>
        <taxon>Eukaryota</taxon>
        <taxon>Metazoa</taxon>
        <taxon>Ecdysozoa</taxon>
        <taxon>Arthropoda</taxon>
        <taxon>Crustacea</taxon>
        <taxon>Branchiopoda</taxon>
        <taxon>Diplostraca</taxon>
        <taxon>Cladocera</taxon>
        <taxon>Anomopoda</taxon>
        <taxon>Daphniidae</taxon>
        <taxon>Daphnia</taxon>
    </lineage>
</organism>
<dbReference type="eggNOG" id="ENOG502SG47">
    <property type="taxonomic scope" value="Eukaryota"/>
</dbReference>